<name>I0H4K8_ACTM4</name>
<protein>
    <submittedName>
        <fullName evidence="1">Uncharacterized protein</fullName>
    </submittedName>
</protein>
<organism evidence="1 2">
    <name type="scientific">Actinoplanes missouriensis (strain ATCC 14538 / DSM 43046 / CBS 188.64 / JCM 3121 / NBRC 102363 / NCIMB 12654 / NRRL B-3342 / UNCC 431)</name>
    <dbReference type="NCBI Taxonomy" id="512565"/>
    <lineage>
        <taxon>Bacteria</taxon>
        <taxon>Bacillati</taxon>
        <taxon>Actinomycetota</taxon>
        <taxon>Actinomycetes</taxon>
        <taxon>Micromonosporales</taxon>
        <taxon>Micromonosporaceae</taxon>
        <taxon>Actinoplanes</taxon>
    </lineage>
</organism>
<sequence length="60" mass="6292">MARVPYAPGSAATTVELLPAGRRIADEDPVRVIRSGSPLLHAARAAADVSARAGRRMSDH</sequence>
<dbReference type="KEGG" id="ams:AMIS_27250"/>
<dbReference type="HOGENOM" id="CLU_2930724_0_0_11"/>
<evidence type="ECO:0000313" key="2">
    <source>
        <dbReference type="Proteomes" id="UP000007882"/>
    </source>
</evidence>
<gene>
    <name evidence="1" type="ordered locus">AMIS_27250</name>
</gene>
<dbReference type="EMBL" id="AP012319">
    <property type="protein sequence ID" value="BAL87945.1"/>
    <property type="molecule type" value="Genomic_DNA"/>
</dbReference>
<dbReference type="Proteomes" id="UP000007882">
    <property type="component" value="Chromosome"/>
</dbReference>
<dbReference type="PATRIC" id="fig|512565.3.peg.2726"/>
<evidence type="ECO:0000313" key="1">
    <source>
        <dbReference type="EMBL" id="BAL87945.1"/>
    </source>
</evidence>
<proteinExistence type="predicted"/>
<keyword evidence="2" id="KW-1185">Reference proteome</keyword>
<reference evidence="1 2" key="1">
    <citation type="submission" date="2012-02" db="EMBL/GenBank/DDBJ databases">
        <title>Complete genome sequence of Actinoplanes missouriensis 431 (= NBRC 102363).</title>
        <authorList>
            <person name="Ohnishi Y."/>
            <person name="Ishikawa J."/>
            <person name="Sekine M."/>
            <person name="Hosoyama A."/>
            <person name="Harada T."/>
            <person name="Narita H."/>
            <person name="Hata T."/>
            <person name="Konno Y."/>
            <person name="Tutikane K."/>
            <person name="Fujita N."/>
            <person name="Horinouchi S."/>
            <person name="Hayakawa M."/>
        </authorList>
    </citation>
    <scope>NUCLEOTIDE SEQUENCE [LARGE SCALE GENOMIC DNA]</scope>
    <source>
        <strain evidence="2">ATCC 14538 / DSM 43046 / CBS 188.64 / JCM 3121 / NBRC 102363 / NCIMB 12654 / NRRL B-3342 / UNCC 431</strain>
    </source>
</reference>
<accession>I0H4K8</accession>
<dbReference type="STRING" id="512565.AMIS_27250"/>
<dbReference type="AlphaFoldDB" id="I0H4K8"/>